<feature type="region of interest" description="Disordered" evidence="1">
    <location>
        <begin position="312"/>
        <end position="338"/>
    </location>
</feature>
<dbReference type="EMBL" id="JAKWFO010000007">
    <property type="protein sequence ID" value="KAI9634443.1"/>
    <property type="molecule type" value="Genomic_DNA"/>
</dbReference>
<organism evidence="3 4">
    <name type="scientific">Dioszegia hungarica</name>
    <dbReference type="NCBI Taxonomy" id="4972"/>
    <lineage>
        <taxon>Eukaryota</taxon>
        <taxon>Fungi</taxon>
        <taxon>Dikarya</taxon>
        <taxon>Basidiomycota</taxon>
        <taxon>Agaricomycotina</taxon>
        <taxon>Tremellomycetes</taxon>
        <taxon>Tremellales</taxon>
        <taxon>Bulleribasidiaceae</taxon>
        <taxon>Dioszegia</taxon>
    </lineage>
</organism>
<evidence type="ECO:0000256" key="2">
    <source>
        <dbReference type="SAM" id="SignalP"/>
    </source>
</evidence>
<gene>
    <name evidence="3" type="ORF">MKK02DRAFT_28185</name>
</gene>
<dbReference type="Proteomes" id="UP001164286">
    <property type="component" value="Unassembled WGS sequence"/>
</dbReference>
<sequence length="425" mass="47819">MQLHLLLSALFTFLTHSLAWLYQYPPKHVPDQRSPSGAKGPYHPHSRAHSWFETQLASGLKTDCAQTFFILAIPILYEAPHVAKAGSFFLHTAETPPPGFSSFTTEELVKRGFTKYAALKHVRHLSIVDPAYAVSRYNAHDGPIVLRPEPEFITSLKLATPLLESLPPLMMPSLQTVRVVGERFPSYNYFASMRVWEEFFEVLMERMQPRAWCMIPGILLRIATRIIKFSIHSTTPFDLPVLHLHDDIARCLARDFRLACEPLPGSTTYIHLGGERDNSLGDLGPDHYIYGLDGIADQERCKKEILGSADSIQSAKDVEKDQEDGNVDEGDEDDDAWDLPRDRLEDIVDRSRIVITTPLPAGADPSSSAATLGEMQRILMEGLVEGFSCERPTWGWMVRRLQVEVRLHEGEGPACSTYRRTSPPL</sequence>
<dbReference type="RefSeq" id="XP_052944220.1">
    <property type="nucleotide sequence ID" value="XM_053087504.1"/>
</dbReference>
<feature type="signal peptide" evidence="2">
    <location>
        <begin position="1"/>
        <end position="19"/>
    </location>
</feature>
<reference evidence="3" key="1">
    <citation type="journal article" date="2022" name="G3 (Bethesda)">
        <title>High quality genome of the basidiomycete yeast Dioszegia hungarica PDD-24b-2 isolated from cloud water.</title>
        <authorList>
            <person name="Jarrige D."/>
            <person name="Haridas S."/>
            <person name="Bleykasten-Grosshans C."/>
            <person name="Joly M."/>
            <person name="Nadalig T."/>
            <person name="Sancelme M."/>
            <person name="Vuilleumier S."/>
            <person name="Grigoriev I.V."/>
            <person name="Amato P."/>
            <person name="Bringel F."/>
        </authorList>
    </citation>
    <scope>NUCLEOTIDE SEQUENCE</scope>
    <source>
        <strain evidence="3">PDD-24b-2</strain>
    </source>
</reference>
<accession>A0AA38H5N0</accession>
<dbReference type="GeneID" id="77726709"/>
<comment type="caution">
    <text evidence="3">The sequence shown here is derived from an EMBL/GenBank/DDBJ whole genome shotgun (WGS) entry which is preliminary data.</text>
</comment>
<keyword evidence="4" id="KW-1185">Reference proteome</keyword>
<keyword evidence="2" id="KW-0732">Signal</keyword>
<dbReference type="AlphaFoldDB" id="A0AA38H5N0"/>
<evidence type="ECO:0000313" key="3">
    <source>
        <dbReference type="EMBL" id="KAI9634443.1"/>
    </source>
</evidence>
<evidence type="ECO:0000256" key="1">
    <source>
        <dbReference type="SAM" id="MobiDB-lite"/>
    </source>
</evidence>
<feature type="compositionally biased region" description="Acidic residues" evidence="1">
    <location>
        <begin position="320"/>
        <end position="337"/>
    </location>
</feature>
<proteinExistence type="predicted"/>
<evidence type="ECO:0000313" key="4">
    <source>
        <dbReference type="Proteomes" id="UP001164286"/>
    </source>
</evidence>
<name>A0AA38H5N0_9TREE</name>
<feature type="chain" id="PRO_5041339374" evidence="2">
    <location>
        <begin position="20"/>
        <end position="425"/>
    </location>
</feature>
<protein>
    <submittedName>
        <fullName evidence="3">Uncharacterized protein</fullName>
    </submittedName>
</protein>